<dbReference type="Gene3D" id="3.40.50.850">
    <property type="entry name" value="Isochorismatase-like"/>
    <property type="match status" value="1"/>
</dbReference>
<dbReference type="InterPro" id="IPR036380">
    <property type="entry name" value="Isochorismatase-like_sf"/>
</dbReference>
<dbReference type="Pfam" id="PF00857">
    <property type="entry name" value="Isochorismatase"/>
    <property type="match status" value="1"/>
</dbReference>
<feature type="domain" description="Isochorismatase-like" evidence="8">
    <location>
        <begin position="11"/>
        <end position="201"/>
    </location>
</feature>
<keyword evidence="4" id="KW-0378">Hydrolase</keyword>
<dbReference type="GO" id="GO:0046872">
    <property type="term" value="F:metal ion binding"/>
    <property type="evidence" value="ECO:0007669"/>
    <property type="project" value="UniProtKB-KW"/>
</dbReference>
<reference evidence="9" key="1">
    <citation type="journal article" date="2015" name="Nature">
        <title>Complex archaea that bridge the gap between prokaryotes and eukaryotes.</title>
        <authorList>
            <person name="Spang A."/>
            <person name="Saw J.H."/>
            <person name="Jorgensen S.L."/>
            <person name="Zaremba-Niedzwiedzka K."/>
            <person name="Martijn J."/>
            <person name="Lind A.E."/>
            <person name="van Eijk R."/>
            <person name="Schleper C."/>
            <person name="Guy L."/>
            <person name="Ettema T.J."/>
        </authorList>
    </citation>
    <scope>NUCLEOTIDE SEQUENCE</scope>
</reference>
<gene>
    <name evidence="9" type="ORF">LCGC14_0113270</name>
</gene>
<dbReference type="GO" id="GO:0008936">
    <property type="term" value="F:nicotinamidase activity"/>
    <property type="evidence" value="ECO:0007669"/>
    <property type="project" value="UniProtKB-EC"/>
</dbReference>
<comment type="pathway">
    <text evidence="5">Cofactor biosynthesis; nicotinate biosynthesis; nicotinate from nicotinamide: step 1/1.</text>
</comment>
<comment type="caution">
    <text evidence="9">The sequence shown here is derived from an EMBL/GenBank/DDBJ whole genome shotgun (WGS) entry which is preliminary data.</text>
</comment>
<dbReference type="GO" id="GO:0019363">
    <property type="term" value="P:pyridine nucleotide biosynthetic process"/>
    <property type="evidence" value="ECO:0007669"/>
    <property type="project" value="UniProtKB-KW"/>
</dbReference>
<accession>A0A0F9XR84</accession>
<protein>
    <recommendedName>
        <fullName evidence="6">nicotinamidase</fullName>
        <ecNumber evidence="6">3.5.1.19</ecNumber>
    </recommendedName>
    <alternativeName>
        <fullName evidence="7">Nicotinamide deamidase</fullName>
    </alternativeName>
</protein>
<dbReference type="CDD" id="cd01011">
    <property type="entry name" value="nicotinamidase"/>
    <property type="match status" value="1"/>
</dbReference>
<keyword evidence="3" id="KW-0479">Metal-binding</keyword>
<evidence type="ECO:0000256" key="1">
    <source>
        <dbReference type="ARBA" id="ARBA00006336"/>
    </source>
</evidence>
<evidence type="ECO:0000313" key="9">
    <source>
        <dbReference type="EMBL" id="KKO01972.1"/>
    </source>
</evidence>
<dbReference type="SUPFAM" id="SSF52499">
    <property type="entry name" value="Isochorismatase-like hydrolases"/>
    <property type="match status" value="1"/>
</dbReference>
<dbReference type="EC" id="3.5.1.19" evidence="6"/>
<dbReference type="InterPro" id="IPR052347">
    <property type="entry name" value="Isochorismatase_Nicotinamidase"/>
</dbReference>
<proteinExistence type="inferred from homology"/>
<evidence type="ECO:0000256" key="4">
    <source>
        <dbReference type="ARBA" id="ARBA00022801"/>
    </source>
</evidence>
<dbReference type="AlphaFoldDB" id="A0A0F9XR84"/>
<evidence type="ECO:0000259" key="8">
    <source>
        <dbReference type="Pfam" id="PF00857"/>
    </source>
</evidence>
<evidence type="ECO:0000256" key="7">
    <source>
        <dbReference type="ARBA" id="ARBA00043224"/>
    </source>
</evidence>
<evidence type="ECO:0000256" key="3">
    <source>
        <dbReference type="ARBA" id="ARBA00022723"/>
    </source>
</evidence>
<sequence>MMDFIPKKTDLLVIIDVQHDFMEGGALAVPDANAILPVIDELAEKFDNLVLAQDWHPAGHSSFASTHAGKASFETTEMPYGTQVLWPNHCVQGTPGAEFGLPRHIKDRAQSIIRKGYRPEIDSYSAFLENDQQTSTGLSGYMRERGFDRAVFVGLALDFCVGFSALDARKLGFEAVVIEAGCRGIAEENISDMKAKMASAGVNIV</sequence>
<dbReference type="InterPro" id="IPR000868">
    <property type="entry name" value="Isochorismatase-like_dom"/>
</dbReference>
<name>A0A0F9XR84_9ZZZZ</name>
<comment type="similarity">
    <text evidence="1">Belongs to the isochorismatase family.</text>
</comment>
<dbReference type="PANTHER" id="PTHR11080">
    <property type="entry name" value="PYRAZINAMIDASE/NICOTINAMIDASE"/>
    <property type="match status" value="1"/>
</dbReference>
<evidence type="ECO:0000256" key="6">
    <source>
        <dbReference type="ARBA" id="ARBA00039017"/>
    </source>
</evidence>
<keyword evidence="2" id="KW-0662">Pyridine nucleotide biosynthesis</keyword>
<dbReference type="EMBL" id="LAZR01000033">
    <property type="protein sequence ID" value="KKO01972.1"/>
    <property type="molecule type" value="Genomic_DNA"/>
</dbReference>
<dbReference type="PANTHER" id="PTHR11080:SF2">
    <property type="entry name" value="LD05707P"/>
    <property type="match status" value="1"/>
</dbReference>
<dbReference type="NCBIfam" id="NF008623">
    <property type="entry name" value="PRK11609.1"/>
    <property type="match status" value="1"/>
</dbReference>
<organism evidence="9">
    <name type="scientific">marine sediment metagenome</name>
    <dbReference type="NCBI Taxonomy" id="412755"/>
    <lineage>
        <taxon>unclassified sequences</taxon>
        <taxon>metagenomes</taxon>
        <taxon>ecological metagenomes</taxon>
    </lineage>
</organism>
<evidence type="ECO:0000256" key="2">
    <source>
        <dbReference type="ARBA" id="ARBA00022642"/>
    </source>
</evidence>
<evidence type="ECO:0000256" key="5">
    <source>
        <dbReference type="ARBA" id="ARBA00037900"/>
    </source>
</evidence>